<evidence type="ECO:0000313" key="2">
    <source>
        <dbReference type="Proteomes" id="UP000316621"/>
    </source>
</evidence>
<keyword evidence="2" id="KW-1185">Reference proteome</keyword>
<dbReference type="OrthoDB" id="1921202at2759"/>
<dbReference type="Proteomes" id="UP000316621">
    <property type="component" value="Chromosome 9"/>
</dbReference>
<proteinExistence type="predicted"/>
<dbReference type="PANTHER" id="PTHR33401:SF19">
    <property type="entry name" value="(RAPE) HYPOTHETICAL PROTEIN"/>
    <property type="match status" value="1"/>
</dbReference>
<organism evidence="1 2">
    <name type="scientific">Papaver somniferum</name>
    <name type="common">Opium poppy</name>
    <dbReference type="NCBI Taxonomy" id="3469"/>
    <lineage>
        <taxon>Eukaryota</taxon>
        <taxon>Viridiplantae</taxon>
        <taxon>Streptophyta</taxon>
        <taxon>Embryophyta</taxon>
        <taxon>Tracheophyta</taxon>
        <taxon>Spermatophyta</taxon>
        <taxon>Magnoliopsida</taxon>
        <taxon>Ranunculales</taxon>
        <taxon>Papaveraceae</taxon>
        <taxon>Papaveroideae</taxon>
        <taxon>Papaver</taxon>
    </lineage>
</organism>
<protein>
    <submittedName>
        <fullName evidence="1">Uncharacterized protein</fullName>
    </submittedName>
</protein>
<dbReference type="AlphaFoldDB" id="A0A4Y7L0P7"/>
<dbReference type="OMA" id="CPPFICF"/>
<dbReference type="EMBL" id="CM010723">
    <property type="protein sequence ID" value="RZC77765.1"/>
    <property type="molecule type" value="Genomic_DNA"/>
</dbReference>
<reference evidence="1 2" key="1">
    <citation type="journal article" date="2018" name="Science">
        <title>The opium poppy genome and morphinan production.</title>
        <authorList>
            <person name="Guo L."/>
            <person name="Winzer T."/>
            <person name="Yang X."/>
            <person name="Li Y."/>
            <person name="Ning Z."/>
            <person name="He Z."/>
            <person name="Teodor R."/>
            <person name="Lu Y."/>
            <person name="Bowser T.A."/>
            <person name="Graham I.A."/>
            <person name="Ye K."/>
        </authorList>
    </citation>
    <scope>NUCLEOTIDE SEQUENCE [LARGE SCALE GENOMIC DNA]</scope>
    <source>
        <strain evidence="2">cv. HN1</strain>
        <tissue evidence="1">Leaves</tissue>
    </source>
</reference>
<evidence type="ECO:0000313" key="1">
    <source>
        <dbReference type="EMBL" id="RZC77765.1"/>
    </source>
</evidence>
<name>A0A4Y7L0P7_PAPSO</name>
<dbReference type="PANTHER" id="PTHR33401">
    <property type="entry name" value="LIGHT-HARVESTING COMPLEX-LIKE PROTEIN OHP2, CHLOROPLASTIC"/>
    <property type="match status" value="1"/>
</dbReference>
<sequence length="139" mass="15542">MRVLFCKVHCPSFICFCKPSSHLLTPCPLKLENGSNVPTTTVCSVPDSVGEICSEKVDDQEEVEDKGSLEERQIEIEILPKSSLKKPNSEPRIQVEKARVQWMDLLGKDLVEIKEFEPSESGESDDDDESTRGCVCVIQ</sequence>
<dbReference type="Gramene" id="RZC77765">
    <property type="protein sequence ID" value="RZC77765"/>
    <property type="gene ID" value="C5167_001945"/>
</dbReference>
<accession>A0A4Y7L0P7</accession>
<gene>
    <name evidence="1" type="ORF">C5167_001945</name>
</gene>